<dbReference type="WBParaSite" id="NBR_0000554901-mRNA-1">
    <property type="protein sequence ID" value="NBR_0000554901-mRNA-1"/>
    <property type="gene ID" value="NBR_0000554901"/>
</dbReference>
<sequence length="46" mass="5331">MFLQETLGKLVTATQNRVVMIWDIRSMSQFLVTKRQTECTNDRSPG</sequence>
<name>A0A0N4XSP7_NIPBR</name>
<evidence type="ECO:0000313" key="2">
    <source>
        <dbReference type="Proteomes" id="UP000271162"/>
    </source>
</evidence>
<gene>
    <name evidence="1" type="ORF">NBR_LOCUS5550</name>
</gene>
<protein>
    <submittedName>
        <fullName evidence="3">WD_REPEATS_REGION domain-containing protein</fullName>
    </submittedName>
</protein>
<proteinExistence type="predicted"/>
<organism evidence="3">
    <name type="scientific">Nippostrongylus brasiliensis</name>
    <name type="common">Rat hookworm</name>
    <dbReference type="NCBI Taxonomy" id="27835"/>
    <lineage>
        <taxon>Eukaryota</taxon>
        <taxon>Metazoa</taxon>
        <taxon>Ecdysozoa</taxon>
        <taxon>Nematoda</taxon>
        <taxon>Chromadorea</taxon>
        <taxon>Rhabditida</taxon>
        <taxon>Rhabditina</taxon>
        <taxon>Rhabditomorpha</taxon>
        <taxon>Strongyloidea</taxon>
        <taxon>Heligmosomidae</taxon>
        <taxon>Nippostrongylus</taxon>
    </lineage>
</organism>
<reference evidence="1 2" key="2">
    <citation type="submission" date="2018-11" db="EMBL/GenBank/DDBJ databases">
        <authorList>
            <consortium name="Pathogen Informatics"/>
        </authorList>
    </citation>
    <scope>NUCLEOTIDE SEQUENCE [LARGE SCALE GENOMIC DNA]</scope>
</reference>
<reference evidence="3" key="1">
    <citation type="submission" date="2017-02" db="UniProtKB">
        <authorList>
            <consortium name="WormBaseParasite"/>
        </authorList>
    </citation>
    <scope>IDENTIFICATION</scope>
</reference>
<dbReference type="Proteomes" id="UP000271162">
    <property type="component" value="Unassembled WGS sequence"/>
</dbReference>
<evidence type="ECO:0000313" key="1">
    <source>
        <dbReference type="EMBL" id="VDL69139.1"/>
    </source>
</evidence>
<dbReference type="EMBL" id="UYSL01013908">
    <property type="protein sequence ID" value="VDL69139.1"/>
    <property type="molecule type" value="Genomic_DNA"/>
</dbReference>
<evidence type="ECO:0000313" key="3">
    <source>
        <dbReference type="WBParaSite" id="NBR_0000554901-mRNA-1"/>
    </source>
</evidence>
<dbReference type="AlphaFoldDB" id="A0A0N4XSP7"/>
<accession>A0A0N4XSP7</accession>
<keyword evidence="2" id="KW-1185">Reference proteome</keyword>